<evidence type="ECO:0000313" key="1">
    <source>
        <dbReference type="EMBL" id="OQS32598.1"/>
    </source>
</evidence>
<comment type="caution">
    <text evidence="1">The sequence shown here is derived from an EMBL/GenBank/DDBJ whole genome shotgun (WGS) entry which is preliminary data.</text>
</comment>
<dbReference type="Proteomes" id="UP000192721">
    <property type="component" value="Unassembled WGS sequence"/>
</dbReference>
<dbReference type="EMBL" id="MUKV01000045">
    <property type="protein sequence ID" value="OQS32598.1"/>
    <property type="molecule type" value="Genomic_DNA"/>
</dbReference>
<evidence type="ECO:0008006" key="3">
    <source>
        <dbReference type="Google" id="ProtNLM"/>
    </source>
</evidence>
<gene>
    <name evidence="1" type="ORF">B0T45_21590</name>
</gene>
<organism evidence="1 2">
    <name type="scientific">Chromobacterium haemolyticum</name>
    <dbReference type="NCBI Taxonomy" id="394935"/>
    <lineage>
        <taxon>Bacteria</taxon>
        <taxon>Pseudomonadati</taxon>
        <taxon>Pseudomonadota</taxon>
        <taxon>Betaproteobacteria</taxon>
        <taxon>Neisseriales</taxon>
        <taxon>Chromobacteriaceae</taxon>
        <taxon>Chromobacterium</taxon>
    </lineage>
</organism>
<evidence type="ECO:0000313" key="2">
    <source>
        <dbReference type="Proteomes" id="UP000192721"/>
    </source>
</evidence>
<reference evidence="1 2" key="1">
    <citation type="submission" date="2017-02" db="EMBL/GenBank/DDBJ databases">
        <title>Chromobacterium haemolyticum H5244.</title>
        <authorList>
            <person name="Gulvik C.A."/>
        </authorList>
    </citation>
    <scope>NUCLEOTIDE SEQUENCE [LARGE SCALE GENOMIC DNA]</scope>
    <source>
        <strain evidence="1 2">H5244</strain>
    </source>
</reference>
<proteinExistence type="predicted"/>
<dbReference type="AlphaFoldDB" id="A0A1W0CCZ7"/>
<sequence>MGHWSDEYVGRDYVPGVADCAALAGCVAAEVLGVAVPLPGREGVGVFGRNALICHHAPELAERVAEPLEAQPVLLESRGRLQHIGVMCWLSGEWWVLHADEGAGFVIRQRLRDLRVRGYQVEGFYKWR</sequence>
<accession>A0A1W0CCZ7</accession>
<protein>
    <recommendedName>
        <fullName evidence="3">Peptidase P60</fullName>
    </recommendedName>
</protein>
<dbReference type="RefSeq" id="WP_081556918.1">
    <property type="nucleotide sequence ID" value="NZ_MUKV01000045.1"/>
</dbReference>
<name>A0A1W0CCZ7_9NEIS</name>